<proteinExistence type="predicted"/>
<dbReference type="InterPro" id="IPR015915">
    <property type="entry name" value="Kelch-typ_b-propeller"/>
</dbReference>
<protein>
    <recommendedName>
        <fullName evidence="3">Kelch-type beta propeller</fullName>
    </recommendedName>
</protein>
<name>A0A391NWI1_9EUKA</name>
<dbReference type="Proteomes" id="UP000265618">
    <property type="component" value="Unassembled WGS sequence"/>
</dbReference>
<dbReference type="Gene3D" id="2.120.10.80">
    <property type="entry name" value="Kelch-type beta propeller"/>
    <property type="match status" value="1"/>
</dbReference>
<dbReference type="EMBL" id="BDIP01001493">
    <property type="protein sequence ID" value="GCA62819.1"/>
    <property type="molecule type" value="Genomic_DNA"/>
</dbReference>
<dbReference type="AlphaFoldDB" id="A0A391NWI1"/>
<evidence type="ECO:0000313" key="2">
    <source>
        <dbReference type="Proteomes" id="UP000265618"/>
    </source>
</evidence>
<evidence type="ECO:0000313" key="1">
    <source>
        <dbReference type="EMBL" id="GCA62819.1"/>
    </source>
</evidence>
<gene>
    <name evidence="1" type="ORF">KIPB_006021</name>
</gene>
<accession>A0A391NWI1</accession>
<organism evidence="1 2">
    <name type="scientific">Kipferlia bialata</name>
    <dbReference type="NCBI Taxonomy" id="797122"/>
    <lineage>
        <taxon>Eukaryota</taxon>
        <taxon>Metamonada</taxon>
        <taxon>Carpediemonas-like organisms</taxon>
        <taxon>Kipferlia</taxon>
    </lineage>
</organism>
<reference evidence="1 2" key="1">
    <citation type="journal article" date="2018" name="PLoS ONE">
        <title>The draft genome of Kipferlia bialata reveals reductive genome evolution in fornicate parasites.</title>
        <authorList>
            <person name="Tanifuji G."/>
            <person name="Takabayashi S."/>
            <person name="Kume K."/>
            <person name="Takagi M."/>
            <person name="Nakayama T."/>
            <person name="Kamikawa R."/>
            <person name="Inagaki Y."/>
            <person name="Hashimoto T."/>
        </authorList>
    </citation>
    <scope>NUCLEOTIDE SEQUENCE [LARGE SCALE GENOMIC DNA]</scope>
    <source>
        <strain evidence="1">NY0173</strain>
    </source>
</reference>
<evidence type="ECO:0008006" key="3">
    <source>
        <dbReference type="Google" id="ProtNLM"/>
    </source>
</evidence>
<comment type="caution">
    <text evidence="1">The sequence shown here is derived from an EMBL/GenBank/DDBJ whole genome shotgun (WGS) entry which is preliminary data.</text>
</comment>
<sequence>MTPRQGGWEQLEHLPESLALSGCVCVSGTPHILGRTGRGYPSHHFSYHSLATNAGGRWVSEPITRIDRQRMSAFEMDPYLVVLCGYEWMFSNMQDKVSLQAYNTITEEWVDWGGFQLFNKQLSQYTAICPLSPGLILFATRFDAICLVHVQPPEYCD</sequence>
<keyword evidence="2" id="KW-1185">Reference proteome</keyword>
<dbReference type="SUPFAM" id="SSF117281">
    <property type="entry name" value="Kelch motif"/>
    <property type="match status" value="1"/>
</dbReference>